<evidence type="ECO:0000313" key="4">
    <source>
        <dbReference type="EMBL" id="MCJ2543231.1"/>
    </source>
</evidence>
<comment type="catalytic activity">
    <reaction evidence="2">
        <text>Hydrolysis of proteins to small peptides in the presence of ATP and magnesium. alpha-casein is the usual test substrate. In the absence of ATP, only oligopeptides shorter than five residues are hydrolyzed (such as succinyl-Leu-Tyr-|-NHMec, and Leu-Tyr-Leu-|-Tyr-Trp, in which cleavage of the -Tyr-|-Leu- and -Tyr-|-Trp bonds also occurs).</text>
        <dbReference type="EC" id="3.4.21.92"/>
    </reaction>
</comment>
<dbReference type="Pfam" id="PF00574">
    <property type="entry name" value="CLP_protease"/>
    <property type="match status" value="1"/>
</dbReference>
<dbReference type="PRINTS" id="PR00127">
    <property type="entry name" value="CLPPROTEASEP"/>
</dbReference>
<keyword evidence="2 4" id="KW-0645">Protease</keyword>
<comment type="similarity">
    <text evidence="1 2 3">Belongs to the peptidase S14 family.</text>
</comment>
<comment type="caution">
    <text evidence="2">Lacks conserved residue(s) required for the propagation of feature annotation.</text>
</comment>
<sequence length="211" mass="23191">MVQSTYYYSGGAPVRTPPPDLASLLLQERIVYLGLPLAEEANANVTKLIVEQLLYLQYEDREKPIKMYINSTGTYSYDTAAFAILDTMNYIKPPVHTICIGNAIGMSAMLLAAGAKGFRASLPNATIVLHQPYGGTRGQASDIEIRTKEVLTIRNMMLEQLARSTGQPLERIKRDTERLFFMTPEEAKAYGLIDQVLVSAKSAPALASAKS</sequence>
<keyword evidence="2" id="KW-0963">Cytoplasm</keyword>
<dbReference type="GO" id="GO:0006508">
    <property type="term" value="P:proteolysis"/>
    <property type="evidence" value="ECO:0007669"/>
    <property type="project" value="UniProtKB-KW"/>
</dbReference>
<organism evidence="4 5">
    <name type="scientific">Thermostichus vulcanus str. 'Rupite'</name>
    <dbReference type="NCBI Taxonomy" id="2813851"/>
    <lineage>
        <taxon>Bacteria</taxon>
        <taxon>Bacillati</taxon>
        <taxon>Cyanobacteriota</taxon>
        <taxon>Cyanophyceae</taxon>
        <taxon>Thermostichales</taxon>
        <taxon>Thermostichaceae</taxon>
        <taxon>Thermostichus</taxon>
    </lineage>
</organism>
<dbReference type="RefSeq" id="WP_244350508.1">
    <property type="nucleotide sequence ID" value="NZ_JAFIRA010000023.1"/>
</dbReference>
<dbReference type="EMBL" id="JAFIRA010000023">
    <property type="protein sequence ID" value="MCJ2543231.1"/>
    <property type="molecule type" value="Genomic_DNA"/>
</dbReference>
<comment type="subcellular location">
    <subcellularLocation>
        <location evidence="2">Cytoplasm</location>
    </subcellularLocation>
</comment>
<evidence type="ECO:0000256" key="3">
    <source>
        <dbReference type="RuleBase" id="RU003567"/>
    </source>
</evidence>
<gene>
    <name evidence="2" type="primary">clpP</name>
    <name evidence="4" type="ORF">JX360_09980</name>
</gene>
<evidence type="ECO:0000256" key="2">
    <source>
        <dbReference type="HAMAP-Rule" id="MF_00444"/>
    </source>
</evidence>
<dbReference type="Proteomes" id="UP000830835">
    <property type="component" value="Unassembled WGS sequence"/>
</dbReference>
<dbReference type="PANTHER" id="PTHR10381">
    <property type="entry name" value="ATP-DEPENDENT CLP PROTEASE PROTEOLYTIC SUBUNIT"/>
    <property type="match status" value="1"/>
</dbReference>
<comment type="caution">
    <text evidence="4">The sequence shown here is derived from an EMBL/GenBank/DDBJ whole genome shotgun (WGS) entry which is preliminary data.</text>
</comment>
<dbReference type="Gene3D" id="3.90.226.10">
    <property type="entry name" value="2-enoyl-CoA Hydratase, Chain A, domain 1"/>
    <property type="match status" value="1"/>
</dbReference>
<evidence type="ECO:0000256" key="1">
    <source>
        <dbReference type="ARBA" id="ARBA00007039"/>
    </source>
</evidence>
<comment type="function">
    <text evidence="2">Cleaves peptides in various proteins in a process that requires ATP hydrolysis. Has a chymotrypsin-like activity. Plays a major role in the degradation of misfolded proteins.</text>
</comment>
<dbReference type="SUPFAM" id="SSF52096">
    <property type="entry name" value="ClpP/crotonase"/>
    <property type="match status" value="1"/>
</dbReference>
<keyword evidence="2" id="KW-0720">Serine protease</keyword>
<evidence type="ECO:0000313" key="5">
    <source>
        <dbReference type="Proteomes" id="UP000830835"/>
    </source>
</evidence>
<protein>
    <recommendedName>
        <fullName evidence="2 3">ATP-dependent Clp protease proteolytic subunit</fullName>
        <ecNumber evidence="2">3.4.21.92</ecNumber>
    </recommendedName>
    <alternativeName>
        <fullName evidence="2">Endopeptidase Clp</fullName>
    </alternativeName>
</protein>
<dbReference type="CDD" id="cd07017">
    <property type="entry name" value="S14_ClpP_2"/>
    <property type="match status" value="1"/>
</dbReference>
<accession>A0ABT0CBR8</accession>
<name>A0ABT0CBR8_THEVL</name>
<keyword evidence="2" id="KW-0378">Hydrolase</keyword>
<dbReference type="NCBIfam" id="NF009204">
    <property type="entry name" value="PRK12552.1"/>
    <property type="match status" value="1"/>
</dbReference>
<dbReference type="InterPro" id="IPR029045">
    <property type="entry name" value="ClpP/crotonase-like_dom_sf"/>
</dbReference>
<feature type="active site" evidence="2">
    <location>
        <position position="130"/>
    </location>
</feature>
<dbReference type="EC" id="3.4.21.92" evidence="2"/>
<dbReference type="GO" id="GO:0008233">
    <property type="term" value="F:peptidase activity"/>
    <property type="evidence" value="ECO:0007669"/>
    <property type="project" value="UniProtKB-KW"/>
</dbReference>
<dbReference type="PANTHER" id="PTHR10381:SF72">
    <property type="entry name" value="ATP-DEPENDENT CLP PROTEASE PROTEOLYTIC SUBUNIT-LIKE-RELATED"/>
    <property type="match status" value="1"/>
</dbReference>
<keyword evidence="5" id="KW-1185">Reference proteome</keyword>
<proteinExistence type="inferred from homology"/>
<dbReference type="InterPro" id="IPR023562">
    <property type="entry name" value="ClpP/TepA"/>
</dbReference>
<reference evidence="4" key="1">
    <citation type="submission" date="2021-02" db="EMBL/GenBank/DDBJ databases">
        <title>The CRISPR/cas machinery reduction and long-range gene transfer in the hot spring cyanobacterium Synechococcus.</title>
        <authorList>
            <person name="Dvorak P."/>
            <person name="Jahodarova E."/>
            <person name="Hasler P."/>
            <person name="Poulickova A."/>
        </authorList>
    </citation>
    <scope>NUCLEOTIDE SEQUENCE</scope>
    <source>
        <strain evidence="4">Rupite</strain>
    </source>
</reference>
<dbReference type="InterPro" id="IPR001907">
    <property type="entry name" value="ClpP"/>
</dbReference>
<dbReference type="HAMAP" id="MF_00444">
    <property type="entry name" value="ClpP"/>
    <property type="match status" value="1"/>
</dbReference>
<comment type="subunit">
    <text evidence="2">Fourteen ClpP subunits assemble into 2 heptameric rings which stack back to back to give a disk-like structure with a central cavity, resembling the structure of eukaryotic proteasomes.</text>
</comment>